<keyword evidence="2" id="KW-0614">Plasmid</keyword>
<proteinExistence type="predicted"/>
<organism evidence="2">
    <name type="scientific">Rhizobium meliloti</name>
    <name type="common">Ensifer meliloti</name>
    <name type="synonym">Sinorhizobium meliloti</name>
    <dbReference type="NCBI Taxonomy" id="382"/>
    <lineage>
        <taxon>Bacteria</taxon>
        <taxon>Pseudomonadati</taxon>
        <taxon>Pseudomonadota</taxon>
        <taxon>Alphaproteobacteria</taxon>
        <taxon>Hyphomicrobiales</taxon>
        <taxon>Rhizobiaceae</taxon>
        <taxon>Sinorhizobium/Ensifer group</taxon>
        <taxon>Sinorhizobium</taxon>
    </lineage>
</organism>
<gene>
    <name evidence="2" type="ORF">pHRC017_0685</name>
</gene>
<dbReference type="EMBL" id="JQ665880">
    <property type="protein sequence ID" value="AFJ91656.1"/>
    <property type="molecule type" value="Genomic_DNA"/>
</dbReference>
<feature type="region of interest" description="Disordered" evidence="1">
    <location>
        <begin position="57"/>
        <end position="88"/>
    </location>
</feature>
<evidence type="ECO:0000256" key="1">
    <source>
        <dbReference type="SAM" id="MobiDB-lite"/>
    </source>
</evidence>
<sequence length="88" mass="9980">MFRCRPVANRRTAFDRKRYRKSVGSRRQRGAMKWKAISRATEITTVAVMRDACRSREKVGSLASSQSRKRSLNVMAPPPLRTPAAFPG</sequence>
<protein>
    <submittedName>
        <fullName evidence="2">Uncharacterized protein</fullName>
    </submittedName>
</protein>
<dbReference type="AlphaFoldDB" id="I2E2D8"/>
<name>I2E2D8_RHIML</name>
<reference evidence="2" key="1">
    <citation type="journal article" date="2012" name="Mol. Plant Microbe Interact.">
        <title>Rhizobial plasmids that cause impaired symbiotic nitrogen fixation and enhanced host invasion.</title>
        <authorList>
            <person name="Crook M.B."/>
            <person name="Lindsay D.P."/>
            <person name="Biggs M.B."/>
            <person name="Bentley J.S."/>
            <person name="Price J.C."/>
            <person name="Clement S.C."/>
            <person name="Clement M.J."/>
            <person name="Long S.R."/>
            <person name="Griffitts J.S."/>
        </authorList>
    </citation>
    <scope>NUCLEOTIDE SEQUENCE</scope>
    <source>
        <strain evidence="2">C017</strain>
        <plasmid evidence="2">pHRC017</plasmid>
    </source>
</reference>
<accession>I2E2D8</accession>
<geneLocation type="plasmid" evidence="2">
    <name>pHRC017</name>
</geneLocation>
<evidence type="ECO:0000313" key="2">
    <source>
        <dbReference type="EMBL" id="AFJ91656.1"/>
    </source>
</evidence>